<evidence type="ECO:0000313" key="2">
    <source>
        <dbReference type="EMBL" id="TSA81075.1"/>
    </source>
</evidence>
<proteinExistence type="predicted"/>
<sequence length="137" mass="15261">MLQPAFSLTPNVAALLTRAMFPDPERTVLTLKTYQTDPARRIFTWNICGEPVSAVGLAVNKMEAEILHIGTSPEQTARGYGRDLLHAVADHLQLQKLVAETDDESVGFYRRSGFQVSEAPARGGQRRFWCEMKLTSP</sequence>
<dbReference type="RefSeq" id="WP_143721750.1">
    <property type="nucleotide sequence ID" value="NZ_VKDB01000025.1"/>
</dbReference>
<reference evidence="2 3" key="1">
    <citation type="submission" date="2019-07" db="EMBL/GenBank/DDBJ databases">
        <title>Deinococcus detaillus sp. nov., isolated from humus soil in Antarctica.</title>
        <authorList>
            <person name="Zhang K."/>
        </authorList>
    </citation>
    <scope>NUCLEOTIDE SEQUENCE [LARGE SCALE GENOMIC DNA]</scope>
    <source>
        <strain evidence="2 3">H1</strain>
    </source>
</reference>
<dbReference type="PROSITE" id="PS51186">
    <property type="entry name" value="GNAT"/>
    <property type="match status" value="1"/>
</dbReference>
<dbReference type="SUPFAM" id="SSF55729">
    <property type="entry name" value="Acyl-CoA N-acyltransferases (Nat)"/>
    <property type="match status" value="1"/>
</dbReference>
<keyword evidence="2" id="KW-0808">Transferase</keyword>
<dbReference type="Proteomes" id="UP000316092">
    <property type="component" value="Unassembled WGS sequence"/>
</dbReference>
<comment type="caution">
    <text evidence="2">The sequence shown here is derived from an EMBL/GenBank/DDBJ whole genome shotgun (WGS) entry which is preliminary data.</text>
</comment>
<evidence type="ECO:0000259" key="1">
    <source>
        <dbReference type="PROSITE" id="PS51186"/>
    </source>
</evidence>
<accession>A0A553ULK6</accession>
<protein>
    <submittedName>
        <fullName evidence="2">GNAT family N-acetyltransferase</fullName>
    </submittedName>
</protein>
<dbReference type="InterPro" id="IPR000182">
    <property type="entry name" value="GNAT_dom"/>
</dbReference>
<keyword evidence="3" id="KW-1185">Reference proteome</keyword>
<dbReference type="InterPro" id="IPR016181">
    <property type="entry name" value="Acyl_CoA_acyltransferase"/>
</dbReference>
<dbReference type="AlphaFoldDB" id="A0A553ULK6"/>
<evidence type="ECO:0000313" key="3">
    <source>
        <dbReference type="Proteomes" id="UP000316092"/>
    </source>
</evidence>
<name>A0A553ULK6_9DEIO</name>
<organism evidence="2 3">
    <name type="scientific">Deinococcus detaillensis</name>
    <dbReference type="NCBI Taxonomy" id="2592048"/>
    <lineage>
        <taxon>Bacteria</taxon>
        <taxon>Thermotogati</taxon>
        <taxon>Deinococcota</taxon>
        <taxon>Deinococci</taxon>
        <taxon>Deinococcales</taxon>
        <taxon>Deinococcaceae</taxon>
        <taxon>Deinococcus</taxon>
    </lineage>
</organism>
<feature type="domain" description="N-acetyltransferase" evidence="1">
    <location>
        <begin position="1"/>
        <end position="137"/>
    </location>
</feature>
<gene>
    <name evidence="2" type="ORF">FNU79_15715</name>
</gene>
<dbReference type="EMBL" id="VKDB01000025">
    <property type="protein sequence ID" value="TSA81075.1"/>
    <property type="molecule type" value="Genomic_DNA"/>
</dbReference>
<dbReference type="GO" id="GO:0016747">
    <property type="term" value="F:acyltransferase activity, transferring groups other than amino-acyl groups"/>
    <property type="evidence" value="ECO:0007669"/>
    <property type="project" value="InterPro"/>
</dbReference>
<dbReference type="OrthoDB" id="45853at2"/>
<dbReference type="Pfam" id="PF00583">
    <property type="entry name" value="Acetyltransf_1"/>
    <property type="match status" value="1"/>
</dbReference>
<dbReference type="Gene3D" id="3.40.630.30">
    <property type="match status" value="1"/>
</dbReference>